<evidence type="ECO:0000313" key="2">
    <source>
        <dbReference type="Proteomes" id="UP000594261"/>
    </source>
</evidence>
<name>A0A7N2N876_QUELO</name>
<accession>A0A7N2N876</accession>
<dbReference type="AlphaFoldDB" id="A0A7N2N876"/>
<dbReference type="InParanoid" id="A0A7N2N876"/>
<protein>
    <submittedName>
        <fullName evidence="1">Uncharacterized protein</fullName>
    </submittedName>
</protein>
<dbReference type="EnsemblPlants" id="QL93p0356_0074:mrna">
    <property type="protein sequence ID" value="QL93p0356_0074:mrna"/>
    <property type="gene ID" value="QL93p0356_0074"/>
</dbReference>
<reference evidence="1" key="1">
    <citation type="submission" date="2021-01" db="UniProtKB">
        <authorList>
            <consortium name="EnsemblPlants"/>
        </authorList>
    </citation>
    <scope>IDENTIFICATION</scope>
</reference>
<sequence>MVPSSHKKNFPPVSVSTTVKKHTASKVRLSGKKANCLASALKGRKALSATAVSLLTGIVFKNLAIHAQPSLRPCRTQEHAFGQIYEFTFFANAAMPRDWGQ</sequence>
<dbReference type="Gramene" id="QL93p0356_0074:mrna">
    <property type="protein sequence ID" value="QL93p0356_0074:mrna"/>
    <property type="gene ID" value="QL93p0356_0074"/>
</dbReference>
<organism evidence="1 2">
    <name type="scientific">Quercus lobata</name>
    <name type="common">Valley oak</name>
    <dbReference type="NCBI Taxonomy" id="97700"/>
    <lineage>
        <taxon>Eukaryota</taxon>
        <taxon>Viridiplantae</taxon>
        <taxon>Streptophyta</taxon>
        <taxon>Embryophyta</taxon>
        <taxon>Tracheophyta</taxon>
        <taxon>Spermatophyta</taxon>
        <taxon>Magnoliopsida</taxon>
        <taxon>eudicotyledons</taxon>
        <taxon>Gunneridae</taxon>
        <taxon>Pentapetalae</taxon>
        <taxon>rosids</taxon>
        <taxon>fabids</taxon>
        <taxon>Fagales</taxon>
        <taxon>Fagaceae</taxon>
        <taxon>Quercus</taxon>
    </lineage>
</organism>
<dbReference type="Proteomes" id="UP000594261">
    <property type="component" value="Unassembled WGS sequence"/>
</dbReference>
<evidence type="ECO:0000313" key="1">
    <source>
        <dbReference type="EnsemblPlants" id="QL93p0356_0074:mrna"/>
    </source>
</evidence>
<proteinExistence type="predicted"/>
<keyword evidence="2" id="KW-1185">Reference proteome</keyword>